<sequence length="313" mass="34436">MARSCRARAGGFGTGANRDRMSAQPFSLRLRSGPLTIHLYTRIDTLSRLLRRMYGAAALDSPAQFADFHIGMARPRGPRRWLRPQVCFTLDAQSPFEPYPLEHALPLFEWGLNWCIGTTFPRQLMLHAGALEKNGFGLLLPATPGAGKSTLTAALCHRGWRLLSDEFGIVRHDDGQLLPMPRAIGLKNRSIAVIRDFAPDAFFGPVYPGTRKGDVAHLAPPAESLARQAEPATPRWVVFPRYAPGAQLQLKAEPPSVSFTRLANNAFNYQISGAQGFRTLVHLTESAMAYSLAYSKLDEAVAQMDRLAEGAQP</sequence>
<accession>A0A540VQN7</accession>
<dbReference type="Gene3D" id="3.40.50.300">
    <property type="entry name" value="P-loop containing nucleotide triphosphate hydrolases"/>
    <property type="match status" value="1"/>
</dbReference>
<dbReference type="Proteomes" id="UP000315400">
    <property type="component" value="Unassembled WGS sequence"/>
</dbReference>
<proteinExistence type="predicted"/>
<keyword evidence="1" id="KW-0418">Kinase</keyword>
<reference evidence="1 2" key="1">
    <citation type="submission" date="2019-06" db="EMBL/GenBank/DDBJ databases">
        <title>Metagenome assembled Genome of Spiribacter salinus SL48-SHIP from the microbial mat of Salt Lake 48 (Novosibirsk region, Russia).</title>
        <authorList>
            <person name="Shipova A."/>
            <person name="Rozanov A.S."/>
            <person name="Bryanskaya A.V."/>
            <person name="Peltek S.E."/>
        </authorList>
    </citation>
    <scope>NUCLEOTIDE SEQUENCE [LARGE SCALE GENOMIC DNA]</scope>
    <source>
        <strain evidence="1">SL48-SHIP-2</strain>
    </source>
</reference>
<dbReference type="EMBL" id="VIFK01000096">
    <property type="protein sequence ID" value="TQE99079.1"/>
    <property type="molecule type" value="Genomic_DNA"/>
</dbReference>
<name>A0A540VQN7_9GAMM</name>
<gene>
    <name evidence="1" type="ORF">FKY71_10520</name>
</gene>
<comment type="caution">
    <text evidence="1">The sequence shown here is derived from an EMBL/GenBank/DDBJ whole genome shotgun (WGS) entry which is preliminary data.</text>
</comment>
<dbReference type="NCBIfam" id="TIGR04352">
    <property type="entry name" value="HprK_rel_A"/>
    <property type="match status" value="1"/>
</dbReference>
<keyword evidence="1" id="KW-0808">Transferase</keyword>
<dbReference type="SUPFAM" id="SSF53795">
    <property type="entry name" value="PEP carboxykinase-like"/>
    <property type="match status" value="1"/>
</dbReference>
<dbReference type="InterPro" id="IPR027600">
    <property type="entry name" value="HprK-rel_A"/>
</dbReference>
<evidence type="ECO:0000313" key="1">
    <source>
        <dbReference type="EMBL" id="TQE99079.1"/>
    </source>
</evidence>
<dbReference type="InterPro" id="IPR027417">
    <property type="entry name" value="P-loop_NTPase"/>
</dbReference>
<dbReference type="GO" id="GO:0016301">
    <property type="term" value="F:kinase activity"/>
    <property type="evidence" value="ECO:0007669"/>
    <property type="project" value="UniProtKB-KW"/>
</dbReference>
<organism evidence="1 2">
    <name type="scientific">Spiribacter salinus</name>
    <dbReference type="NCBI Taxonomy" id="1335746"/>
    <lineage>
        <taxon>Bacteria</taxon>
        <taxon>Pseudomonadati</taxon>
        <taxon>Pseudomonadota</taxon>
        <taxon>Gammaproteobacteria</taxon>
        <taxon>Chromatiales</taxon>
        <taxon>Ectothiorhodospiraceae</taxon>
        <taxon>Spiribacter</taxon>
    </lineage>
</organism>
<dbReference type="AlphaFoldDB" id="A0A540VQN7"/>
<evidence type="ECO:0000313" key="2">
    <source>
        <dbReference type="Proteomes" id="UP000315400"/>
    </source>
</evidence>
<protein>
    <submittedName>
        <fullName evidence="1">HprK-related kinase A</fullName>
    </submittedName>
</protein>